<dbReference type="Proteomes" id="UP000548476">
    <property type="component" value="Unassembled WGS sequence"/>
</dbReference>
<keyword evidence="4" id="KW-1185">Reference proteome</keyword>
<keyword evidence="2" id="KW-0472">Membrane</keyword>
<evidence type="ECO:0000256" key="1">
    <source>
        <dbReference type="SAM" id="MobiDB-lite"/>
    </source>
</evidence>
<evidence type="ECO:0000256" key="2">
    <source>
        <dbReference type="SAM" id="Phobius"/>
    </source>
</evidence>
<dbReference type="AlphaFoldDB" id="A0A841G0N0"/>
<keyword evidence="2" id="KW-0812">Transmembrane</keyword>
<feature type="region of interest" description="Disordered" evidence="1">
    <location>
        <begin position="34"/>
        <end position="53"/>
    </location>
</feature>
<organism evidence="3 4">
    <name type="scientific">Phytomonospora endophytica</name>
    <dbReference type="NCBI Taxonomy" id="714109"/>
    <lineage>
        <taxon>Bacteria</taxon>
        <taxon>Bacillati</taxon>
        <taxon>Actinomycetota</taxon>
        <taxon>Actinomycetes</taxon>
        <taxon>Micromonosporales</taxon>
        <taxon>Micromonosporaceae</taxon>
        <taxon>Phytomonospora</taxon>
    </lineage>
</organism>
<dbReference type="RefSeq" id="WP_184791026.1">
    <property type="nucleotide sequence ID" value="NZ_BONT01000047.1"/>
</dbReference>
<accession>A0A841G0N0</accession>
<reference evidence="3 4" key="1">
    <citation type="submission" date="2020-08" db="EMBL/GenBank/DDBJ databases">
        <title>Genomic Encyclopedia of Type Strains, Phase IV (KMG-IV): sequencing the most valuable type-strain genomes for metagenomic binning, comparative biology and taxonomic classification.</title>
        <authorList>
            <person name="Goeker M."/>
        </authorList>
    </citation>
    <scope>NUCLEOTIDE SEQUENCE [LARGE SCALE GENOMIC DNA]</scope>
    <source>
        <strain evidence="3 4">YIM 65646</strain>
    </source>
</reference>
<gene>
    <name evidence="3" type="ORF">HNR73_006119</name>
</gene>
<keyword evidence="2" id="KW-1133">Transmembrane helix</keyword>
<dbReference type="EMBL" id="JACHGT010000015">
    <property type="protein sequence ID" value="MBB6038239.1"/>
    <property type="molecule type" value="Genomic_DNA"/>
</dbReference>
<name>A0A841G0N0_9ACTN</name>
<feature type="transmembrane region" description="Helical" evidence="2">
    <location>
        <begin position="6"/>
        <end position="25"/>
    </location>
</feature>
<comment type="caution">
    <text evidence="3">The sequence shown here is derived from an EMBL/GenBank/DDBJ whole genome shotgun (WGS) entry which is preliminary data.</text>
</comment>
<sequence length="53" mass="5623">MLATIAVIVGIILLVLAILWGLNWLRDKAEQDKYDDYGSGQSAEGYPAAGTAA</sequence>
<protein>
    <submittedName>
        <fullName evidence="3">ABC-type transporter Mla subunit MlaD</fullName>
    </submittedName>
</protein>
<proteinExistence type="predicted"/>
<evidence type="ECO:0000313" key="3">
    <source>
        <dbReference type="EMBL" id="MBB6038239.1"/>
    </source>
</evidence>
<evidence type="ECO:0000313" key="4">
    <source>
        <dbReference type="Proteomes" id="UP000548476"/>
    </source>
</evidence>